<keyword evidence="6 11" id="KW-0547">Nucleotide-binding</keyword>
<feature type="binding site" evidence="11">
    <location>
        <position position="91"/>
    </location>
    <ligand>
        <name>CTP</name>
        <dbReference type="ChEBI" id="CHEBI:37563"/>
    </ligand>
</feature>
<dbReference type="PROSITE" id="PS51831">
    <property type="entry name" value="HD"/>
    <property type="match status" value="1"/>
</dbReference>
<keyword evidence="2 11" id="KW-0808">Transferase</keyword>
<evidence type="ECO:0000256" key="3">
    <source>
        <dbReference type="ARBA" id="ARBA00022694"/>
    </source>
</evidence>
<evidence type="ECO:0000256" key="6">
    <source>
        <dbReference type="ARBA" id="ARBA00022741"/>
    </source>
</evidence>
<dbReference type="HAMAP" id="MF_01262">
    <property type="entry name" value="CCA_bact_type2"/>
    <property type="match status" value="1"/>
</dbReference>
<evidence type="ECO:0000256" key="7">
    <source>
        <dbReference type="ARBA" id="ARBA00022800"/>
    </source>
</evidence>
<feature type="binding site" evidence="11">
    <location>
        <position position="8"/>
    </location>
    <ligand>
        <name>CTP</name>
        <dbReference type="ChEBI" id="CHEBI:37563"/>
    </ligand>
</feature>
<dbReference type="Pfam" id="PF01743">
    <property type="entry name" value="PolyA_pol"/>
    <property type="match status" value="1"/>
</dbReference>
<dbReference type="InterPro" id="IPR043519">
    <property type="entry name" value="NT_sf"/>
</dbReference>
<comment type="domain">
    <text evidence="11">Comprises two domains: an N-terminal domain containing the nucleotidyltransferase activity and a C-terminal HD domain associated with both phosphodiesterase and phosphatase activities.</text>
</comment>
<dbReference type="GO" id="GO:0004810">
    <property type="term" value="F:CCA tRNA nucleotidyltransferase activity"/>
    <property type="evidence" value="ECO:0007669"/>
    <property type="project" value="UniProtKB-EC"/>
</dbReference>
<feature type="binding site" evidence="11">
    <location>
        <position position="91"/>
    </location>
    <ligand>
        <name>ATP</name>
        <dbReference type="ChEBI" id="CHEBI:30616"/>
    </ligand>
</feature>
<feature type="binding site" evidence="11">
    <location>
        <position position="137"/>
    </location>
    <ligand>
        <name>ATP</name>
        <dbReference type="ChEBI" id="CHEBI:30616"/>
    </ligand>
</feature>
<dbReference type="Gene3D" id="1.10.3090.10">
    <property type="entry name" value="cca-adding enzyme, domain 2"/>
    <property type="match status" value="1"/>
</dbReference>
<evidence type="ECO:0000313" key="14">
    <source>
        <dbReference type="Proteomes" id="UP001165384"/>
    </source>
</evidence>
<comment type="miscellaneous">
    <text evidence="11">A single active site specifically recognizes both ATP and CTP and is responsible for their addition.</text>
</comment>
<keyword evidence="9 11" id="KW-0460">Magnesium</keyword>
<dbReference type="InterPro" id="IPR002646">
    <property type="entry name" value="PolA_pol_head_dom"/>
</dbReference>
<comment type="similarity">
    <text evidence="11">Belongs to the tRNA nucleotidyltransferase/poly(A) polymerase family. Bacterial CCA-adding enzyme type 1 subfamily.</text>
</comment>
<keyword evidence="5 11" id="KW-0479">Metal-binding</keyword>
<dbReference type="SUPFAM" id="SSF81301">
    <property type="entry name" value="Nucleotidyltransferase"/>
    <property type="match status" value="1"/>
</dbReference>
<feature type="binding site" evidence="11">
    <location>
        <position position="140"/>
    </location>
    <ligand>
        <name>ATP</name>
        <dbReference type="ChEBI" id="CHEBI:30616"/>
    </ligand>
</feature>
<keyword evidence="7 11" id="KW-0692">RNA repair</keyword>
<evidence type="ECO:0000256" key="5">
    <source>
        <dbReference type="ARBA" id="ARBA00022723"/>
    </source>
</evidence>
<evidence type="ECO:0000256" key="1">
    <source>
        <dbReference type="ARBA" id="ARBA00022596"/>
    </source>
</evidence>
<evidence type="ECO:0000313" key="13">
    <source>
        <dbReference type="EMBL" id="MCG2575741.1"/>
    </source>
</evidence>
<dbReference type="RefSeq" id="WP_275706960.1">
    <property type="nucleotide sequence ID" value="NZ_JAKLTN010000001.1"/>
</dbReference>
<dbReference type="PIRSF" id="PIRSF000813">
    <property type="entry name" value="CCA_bact"/>
    <property type="match status" value="1"/>
</dbReference>
<dbReference type="Pfam" id="PF12627">
    <property type="entry name" value="PolyA_pol_RNAbd"/>
    <property type="match status" value="1"/>
</dbReference>
<dbReference type="InterPro" id="IPR012006">
    <property type="entry name" value="CCA_bact"/>
</dbReference>
<keyword evidence="11 13" id="KW-0378">Hydrolase</keyword>
<dbReference type="CDD" id="cd05398">
    <property type="entry name" value="NT_ClassII-CCAase"/>
    <property type="match status" value="1"/>
</dbReference>
<keyword evidence="14" id="KW-1185">Reference proteome</keyword>
<keyword evidence="10 11" id="KW-0694">RNA-binding</keyword>
<evidence type="ECO:0000256" key="8">
    <source>
        <dbReference type="ARBA" id="ARBA00022840"/>
    </source>
</evidence>
<sequence length="412" mass="45814">MQIFVVGGAVRDELLGRPNDDRDYVVVGATPEAMLAQGFRPVGKDFPVFLHPQTQEEYALARTERKTGRGYHGFAFHAAPDVTLDDDLARRDLTINAMARAADGSLIDPFHGQHDLQVKILRHVGPAFAEDPVRILRIARFAARFSDFSVAPETQALMCDMVASGEADHLVAERVWQELAKGLMENRPSRMLEVLRDCGALARLLPEVDKLFGVPQRADYHPEVDTGIHTLMVIDQSARHNFPLPVRFSALTHDLGKGETPADILPRHLGHEERSVRLTEQLSARLRVPNDCRDLALLTARYHGNVHRAADLKASTVVTLFEKTDALRRPERFRQLLDACLCDYTGRLGWENKAYDSPQRLLTALAAVNAVRGGEIAAACTDPGKIPERIHAARVRAVKQALNEPGEEPEQH</sequence>
<dbReference type="HAMAP" id="MF_01261">
    <property type="entry name" value="CCA_bact_type1"/>
    <property type="match status" value="1"/>
</dbReference>
<protein>
    <recommendedName>
        <fullName evidence="11">Multifunctional CCA protein</fullName>
    </recommendedName>
    <domain>
        <recommendedName>
            <fullName evidence="11">CCA-adding enzyme</fullName>
            <ecNumber evidence="11">2.7.7.72</ecNumber>
        </recommendedName>
        <alternativeName>
            <fullName evidence="11">CCA tRNA nucleotidyltransferase</fullName>
        </alternativeName>
        <alternativeName>
            <fullName evidence="11">tRNA CCA-pyrophosphorylase</fullName>
        </alternativeName>
        <alternativeName>
            <fullName evidence="11">tRNA adenylyl-/cytidylyl-transferase</fullName>
        </alternativeName>
        <alternativeName>
            <fullName evidence="11">tRNA nucleotidyltransferase</fullName>
        </alternativeName>
        <alternativeName>
            <fullName evidence="11">tRNA-NT</fullName>
        </alternativeName>
    </domain>
    <domain>
        <recommendedName>
            <fullName evidence="11">2'-nucleotidase</fullName>
            <ecNumber evidence="11">3.1.3.-</ecNumber>
        </recommendedName>
    </domain>
    <domain>
        <recommendedName>
            <fullName evidence="11">2',3'-cyclic phosphodiesterase</fullName>
            <ecNumber evidence="11">3.1.4.-</ecNumber>
        </recommendedName>
    </domain>
    <domain>
        <recommendedName>
            <fullName evidence="11">Phosphatase</fullName>
        </recommendedName>
    </domain>
</protein>
<dbReference type="InterPro" id="IPR050124">
    <property type="entry name" value="tRNA_CCA-adding_enzyme"/>
</dbReference>
<gene>
    <name evidence="11" type="primary">cca</name>
    <name evidence="13" type="ORF">LZ012_01890</name>
</gene>
<dbReference type="NCBIfam" id="NF008137">
    <property type="entry name" value="PRK10885.1"/>
    <property type="match status" value="1"/>
</dbReference>
<dbReference type="EC" id="3.1.4.-" evidence="11"/>
<dbReference type="Pfam" id="PF01966">
    <property type="entry name" value="HD"/>
    <property type="match status" value="1"/>
</dbReference>
<feature type="binding site" evidence="11">
    <location>
        <position position="140"/>
    </location>
    <ligand>
        <name>CTP</name>
        <dbReference type="ChEBI" id="CHEBI:37563"/>
    </ligand>
</feature>
<reference evidence="13" key="1">
    <citation type="submission" date="2022-01" db="EMBL/GenBank/DDBJ databases">
        <authorList>
            <person name="Jo J.-H."/>
            <person name="Im W.-T."/>
        </authorList>
    </citation>
    <scope>NUCLEOTIDE SEQUENCE</scope>
    <source>
        <strain evidence="13">XY25</strain>
    </source>
</reference>
<evidence type="ECO:0000256" key="2">
    <source>
        <dbReference type="ARBA" id="ARBA00022679"/>
    </source>
</evidence>
<feature type="domain" description="HD" evidence="12">
    <location>
        <begin position="226"/>
        <end position="327"/>
    </location>
</feature>
<evidence type="ECO:0000256" key="11">
    <source>
        <dbReference type="HAMAP-Rule" id="MF_01261"/>
    </source>
</evidence>
<evidence type="ECO:0000256" key="10">
    <source>
        <dbReference type="ARBA" id="ARBA00022884"/>
    </source>
</evidence>
<name>A0ABS9JXW1_9RHOO</name>
<dbReference type="PANTHER" id="PTHR47545">
    <property type="entry name" value="MULTIFUNCTIONAL CCA PROTEIN"/>
    <property type="match status" value="1"/>
</dbReference>
<feature type="binding site" evidence="11">
    <location>
        <position position="11"/>
    </location>
    <ligand>
        <name>ATP</name>
        <dbReference type="ChEBI" id="CHEBI:30616"/>
    </ligand>
</feature>
<proteinExistence type="inferred from homology"/>
<dbReference type="EC" id="3.1.3.-" evidence="11"/>
<dbReference type="EC" id="2.7.7.72" evidence="11"/>
<keyword evidence="3 11" id="KW-0819">tRNA processing</keyword>
<comment type="caution">
    <text evidence="13">The sequence shown here is derived from an EMBL/GenBank/DDBJ whole genome shotgun (WGS) entry which is preliminary data.</text>
</comment>
<dbReference type="Gene3D" id="3.30.460.10">
    <property type="entry name" value="Beta Polymerase, domain 2"/>
    <property type="match status" value="1"/>
</dbReference>
<keyword evidence="11" id="KW-0511">Multifunctional enzyme</keyword>
<keyword evidence="4 11" id="KW-0548">Nucleotidyltransferase</keyword>
<feature type="binding site" evidence="11">
    <location>
        <position position="137"/>
    </location>
    <ligand>
        <name>CTP</name>
        <dbReference type="ChEBI" id="CHEBI:37563"/>
    </ligand>
</feature>
<feature type="binding site" evidence="11">
    <location>
        <position position="8"/>
    </location>
    <ligand>
        <name>ATP</name>
        <dbReference type="ChEBI" id="CHEBI:30616"/>
    </ligand>
</feature>
<dbReference type="InterPro" id="IPR006674">
    <property type="entry name" value="HD_domain"/>
</dbReference>
<comment type="catalytic activity">
    <reaction evidence="11">
        <text>a tRNA with a 3' CCA end + 2 CTP + ATP = a tRNA with a 3' CCACCA end + 3 diphosphate</text>
        <dbReference type="Rhea" id="RHEA:76235"/>
        <dbReference type="Rhea" id="RHEA-COMP:10468"/>
        <dbReference type="Rhea" id="RHEA-COMP:18655"/>
        <dbReference type="ChEBI" id="CHEBI:30616"/>
        <dbReference type="ChEBI" id="CHEBI:33019"/>
        <dbReference type="ChEBI" id="CHEBI:37563"/>
        <dbReference type="ChEBI" id="CHEBI:83071"/>
        <dbReference type="ChEBI" id="CHEBI:195187"/>
    </reaction>
</comment>
<dbReference type="Proteomes" id="UP001165384">
    <property type="component" value="Unassembled WGS sequence"/>
</dbReference>
<comment type="subunit">
    <text evidence="11">Monomer. Can also form homodimers and oligomers.</text>
</comment>
<accession>A0ABS9JXW1</accession>
<comment type="function">
    <text evidence="11">Catalyzes the addition and repair of the essential 3'-terminal CCA sequence in tRNAs without using a nucleic acid template. Adds these three nucleotides in the order of C, C, and A to the tRNA nucleotide-73, using CTP and ATP as substrates and producing inorganic pyrophosphate. tRNA 3'-terminal CCA addition is required both for tRNA processing and repair. Also involved in tRNA surveillance by mediating tandem CCA addition to generate a CCACCA at the 3' terminus of unstable tRNAs. While stable tRNAs receive only 3'-terminal CCA, unstable tRNAs are marked with CCACCA and rapidly degraded.</text>
</comment>
<evidence type="ECO:0000259" key="12">
    <source>
        <dbReference type="PROSITE" id="PS51831"/>
    </source>
</evidence>
<dbReference type="EMBL" id="JAKLTN010000001">
    <property type="protein sequence ID" value="MCG2575741.1"/>
    <property type="molecule type" value="Genomic_DNA"/>
</dbReference>
<dbReference type="SUPFAM" id="SSF81891">
    <property type="entry name" value="Poly A polymerase C-terminal region-like"/>
    <property type="match status" value="1"/>
</dbReference>
<dbReference type="InterPro" id="IPR003607">
    <property type="entry name" value="HD/PDEase_dom"/>
</dbReference>
<keyword evidence="1 11" id="KW-0533">Nickel</keyword>
<dbReference type="PANTHER" id="PTHR47545:SF1">
    <property type="entry name" value="MULTIFUNCTIONAL CCA PROTEIN"/>
    <property type="match status" value="1"/>
</dbReference>
<feature type="binding site" evidence="11">
    <location>
        <position position="23"/>
    </location>
    <ligand>
        <name>Mg(2+)</name>
        <dbReference type="ChEBI" id="CHEBI:18420"/>
    </ligand>
</feature>
<evidence type="ECO:0000256" key="9">
    <source>
        <dbReference type="ARBA" id="ARBA00022842"/>
    </source>
</evidence>
<dbReference type="GO" id="GO:0016787">
    <property type="term" value="F:hydrolase activity"/>
    <property type="evidence" value="ECO:0007669"/>
    <property type="project" value="UniProtKB-KW"/>
</dbReference>
<feature type="binding site" evidence="11">
    <location>
        <position position="21"/>
    </location>
    <ligand>
        <name>Mg(2+)</name>
        <dbReference type="ChEBI" id="CHEBI:18420"/>
    </ligand>
</feature>
<evidence type="ECO:0000256" key="4">
    <source>
        <dbReference type="ARBA" id="ARBA00022695"/>
    </source>
</evidence>
<comment type="catalytic activity">
    <reaction evidence="11">
        <text>a tRNA precursor + 2 CTP + ATP = a tRNA with a 3' CCA end + 3 diphosphate</text>
        <dbReference type="Rhea" id="RHEA:14433"/>
        <dbReference type="Rhea" id="RHEA-COMP:10465"/>
        <dbReference type="Rhea" id="RHEA-COMP:10468"/>
        <dbReference type="ChEBI" id="CHEBI:30616"/>
        <dbReference type="ChEBI" id="CHEBI:33019"/>
        <dbReference type="ChEBI" id="CHEBI:37563"/>
        <dbReference type="ChEBI" id="CHEBI:74896"/>
        <dbReference type="ChEBI" id="CHEBI:83071"/>
        <dbReference type="EC" id="2.7.7.72"/>
    </reaction>
</comment>
<dbReference type="CDD" id="cd00077">
    <property type="entry name" value="HDc"/>
    <property type="match status" value="1"/>
</dbReference>
<feature type="binding site" evidence="11">
    <location>
        <position position="11"/>
    </location>
    <ligand>
        <name>CTP</name>
        <dbReference type="ChEBI" id="CHEBI:37563"/>
    </ligand>
</feature>
<comment type="cofactor">
    <cofactor evidence="11">
        <name>Ni(2+)</name>
        <dbReference type="ChEBI" id="CHEBI:49786"/>
    </cofactor>
    <text evidence="11">Nickel for phosphatase activity.</text>
</comment>
<organism evidence="13 14">
    <name type="scientific">Dechloromonas hankyongensis</name>
    <dbReference type="NCBI Taxonomy" id="2908002"/>
    <lineage>
        <taxon>Bacteria</taxon>
        <taxon>Pseudomonadati</taxon>
        <taxon>Pseudomonadota</taxon>
        <taxon>Betaproteobacteria</taxon>
        <taxon>Rhodocyclales</taxon>
        <taxon>Azonexaceae</taxon>
        <taxon>Dechloromonas</taxon>
    </lineage>
</organism>
<comment type="cofactor">
    <cofactor evidence="11">
        <name>Mg(2+)</name>
        <dbReference type="ChEBI" id="CHEBI:18420"/>
    </cofactor>
    <text evidence="11">Magnesium is required for nucleotidyltransferase activity.</text>
</comment>
<dbReference type="InterPro" id="IPR032828">
    <property type="entry name" value="PolyA_RNA-bd"/>
</dbReference>
<keyword evidence="8 11" id="KW-0067">ATP-binding</keyword>